<organism evidence="9 10">
    <name type="scientific">Marinobacter fuscus</name>
    <dbReference type="NCBI Taxonomy" id="2109942"/>
    <lineage>
        <taxon>Bacteria</taxon>
        <taxon>Pseudomonadati</taxon>
        <taxon>Pseudomonadota</taxon>
        <taxon>Gammaproteobacteria</taxon>
        <taxon>Pseudomonadales</taxon>
        <taxon>Marinobacteraceae</taxon>
        <taxon>Marinobacter</taxon>
    </lineage>
</organism>
<evidence type="ECO:0000256" key="1">
    <source>
        <dbReference type="ARBA" id="ARBA00004141"/>
    </source>
</evidence>
<keyword evidence="10" id="KW-1185">Reference proteome</keyword>
<keyword evidence="5" id="KW-0534">Nitrate assimilation</keyword>
<dbReference type="GO" id="GO:0015112">
    <property type="term" value="F:nitrate transmembrane transporter activity"/>
    <property type="evidence" value="ECO:0007669"/>
    <property type="project" value="InterPro"/>
</dbReference>
<gene>
    <name evidence="9" type="ORF">C7H09_10000</name>
</gene>
<dbReference type="InterPro" id="IPR044772">
    <property type="entry name" value="NO3_transporter"/>
</dbReference>
<sequence length="421" mass="44856">MHSQADQDDDRLASLAVVLPLALTGFVVASGCWTLFAVAGVHMRAELNLSSVQFGVLLAMPMAVSALMAIPAGLAAYRYGAREIMLVCLFGLAVCMAILLLTDTFAGYLIAAAGLGFAGGFYAAGLQFVTSHCEVGRLGLVLGVFGAGVTGAGFNYYLVPLFHSAFSWQGVPLAYLITLLLVIALLLMLTEATGETESVHKRSLRQIVDSVRQGRNLPLCLYFGVVAGSFFALALWLPDFLSAQFRLTVDEGARLAQYFVLPGALAQIVGGGLSDRFGSSGVATKALAGCLLALLVLSYPPMTLFIQGIEQELVVEFVLPISVEGMFAVVLGVSMGTAMGSLQRIVILANREEASLFAGVLLVCASAMAFALPVLFGMVNQWFGVRTAVFMILFLLLGGSLLLFARQIRREERRVLLHPEI</sequence>
<dbReference type="GO" id="GO:0016020">
    <property type="term" value="C:membrane"/>
    <property type="evidence" value="ECO:0007669"/>
    <property type="project" value="UniProtKB-SubCell"/>
</dbReference>
<dbReference type="Gene3D" id="1.20.1250.20">
    <property type="entry name" value="MFS general substrate transporter like domains"/>
    <property type="match status" value="2"/>
</dbReference>
<reference evidence="9 10" key="1">
    <citation type="submission" date="2018-03" db="EMBL/GenBank/DDBJ databases">
        <title>Marinobacter brunus sp. nov., a marine bacterium of Gamma-proteobacteria isolated from the surface seawater of the South China Sea.</title>
        <authorList>
            <person name="Cheng H."/>
            <person name="Wu Y.-H."/>
            <person name="Xamxidin M."/>
            <person name="Xu X.-W."/>
        </authorList>
    </citation>
    <scope>NUCLEOTIDE SEQUENCE [LARGE SCALE GENOMIC DNA]</scope>
    <source>
        <strain evidence="9 10">NH169-3</strain>
    </source>
</reference>
<dbReference type="InterPro" id="IPR011701">
    <property type="entry name" value="MFS"/>
</dbReference>
<feature type="transmembrane region" description="Helical" evidence="7">
    <location>
        <begin position="215"/>
        <end position="236"/>
    </location>
</feature>
<comment type="subcellular location">
    <subcellularLocation>
        <location evidence="1">Membrane</location>
        <topology evidence="1">Multi-pass membrane protein</topology>
    </subcellularLocation>
</comment>
<evidence type="ECO:0000259" key="8">
    <source>
        <dbReference type="PROSITE" id="PS50850"/>
    </source>
</evidence>
<dbReference type="PROSITE" id="PS50850">
    <property type="entry name" value="MFS"/>
    <property type="match status" value="1"/>
</dbReference>
<evidence type="ECO:0000256" key="5">
    <source>
        <dbReference type="ARBA" id="ARBA00023063"/>
    </source>
</evidence>
<evidence type="ECO:0000256" key="2">
    <source>
        <dbReference type="ARBA" id="ARBA00008432"/>
    </source>
</evidence>
<feature type="transmembrane region" description="Helical" evidence="7">
    <location>
        <begin position="382"/>
        <end position="404"/>
    </location>
</feature>
<evidence type="ECO:0000256" key="4">
    <source>
        <dbReference type="ARBA" id="ARBA00022989"/>
    </source>
</evidence>
<feature type="transmembrane region" description="Helical" evidence="7">
    <location>
        <begin position="108"/>
        <end position="126"/>
    </location>
</feature>
<feature type="transmembrane region" description="Helical" evidence="7">
    <location>
        <begin position="12"/>
        <end position="36"/>
    </location>
</feature>
<dbReference type="Proteomes" id="UP000239866">
    <property type="component" value="Unassembled WGS sequence"/>
</dbReference>
<dbReference type="AlphaFoldDB" id="A0A2T1KAI2"/>
<dbReference type="Pfam" id="PF07690">
    <property type="entry name" value="MFS_1"/>
    <property type="match status" value="1"/>
</dbReference>
<feature type="transmembrane region" description="Helical" evidence="7">
    <location>
        <begin position="173"/>
        <end position="194"/>
    </location>
</feature>
<evidence type="ECO:0000256" key="6">
    <source>
        <dbReference type="ARBA" id="ARBA00023136"/>
    </source>
</evidence>
<evidence type="ECO:0000256" key="3">
    <source>
        <dbReference type="ARBA" id="ARBA00022692"/>
    </source>
</evidence>
<evidence type="ECO:0000256" key="7">
    <source>
        <dbReference type="SAM" id="Phobius"/>
    </source>
</evidence>
<proteinExistence type="inferred from homology"/>
<dbReference type="InterPro" id="IPR036259">
    <property type="entry name" value="MFS_trans_sf"/>
</dbReference>
<feature type="domain" description="Major facilitator superfamily (MFS) profile" evidence="8">
    <location>
        <begin position="17"/>
        <end position="410"/>
    </location>
</feature>
<dbReference type="OrthoDB" id="9771451at2"/>
<evidence type="ECO:0000313" key="10">
    <source>
        <dbReference type="Proteomes" id="UP000239866"/>
    </source>
</evidence>
<feature type="transmembrane region" description="Helical" evidence="7">
    <location>
        <begin position="56"/>
        <end position="77"/>
    </location>
</feature>
<name>A0A2T1KAI2_9GAMM</name>
<feature type="transmembrane region" description="Helical" evidence="7">
    <location>
        <begin position="354"/>
        <end position="376"/>
    </location>
</feature>
<keyword evidence="6 7" id="KW-0472">Membrane</keyword>
<comment type="similarity">
    <text evidence="2">Belongs to the major facilitator superfamily. Nitrate/nitrite porter (TC 2.A.1.8) family.</text>
</comment>
<dbReference type="InterPro" id="IPR020846">
    <property type="entry name" value="MFS_dom"/>
</dbReference>
<keyword evidence="3 7" id="KW-0812">Transmembrane</keyword>
<evidence type="ECO:0000313" key="9">
    <source>
        <dbReference type="EMBL" id="PSF07125.1"/>
    </source>
</evidence>
<feature type="transmembrane region" description="Helical" evidence="7">
    <location>
        <begin position="84"/>
        <end position="102"/>
    </location>
</feature>
<dbReference type="GO" id="GO:0042128">
    <property type="term" value="P:nitrate assimilation"/>
    <property type="evidence" value="ECO:0007669"/>
    <property type="project" value="UniProtKB-KW"/>
</dbReference>
<dbReference type="SUPFAM" id="SSF103473">
    <property type="entry name" value="MFS general substrate transporter"/>
    <property type="match status" value="1"/>
</dbReference>
<feature type="transmembrane region" description="Helical" evidence="7">
    <location>
        <begin position="318"/>
        <end position="342"/>
    </location>
</feature>
<dbReference type="EMBL" id="PXNP01000076">
    <property type="protein sequence ID" value="PSF07125.1"/>
    <property type="molecule type" value="Genomic_DNA"/>
</dbReference>
<feature type="transmembrane region" description="Helical" evidence="7">
    <location>
        <begin position="286"/>
        <end position="306"/>
    </location>
</feature>
<protein>
    <submittedName>
        <fullName evidence="9">MFS transporter</fullName>
    </submittedName>
</protein>
<dbReference type="PANTHER" id="PTHR23515">
    <property type="entry name" value="HIGH-AFFINITY NITRATE TRANSPORTER 2.3"/>
    <property type="match status" value="1"/>
</dbReference>
<comment type="caution">
    <text evidence="9">The sequence shown here is derived from an EMBL/GenBank/DDBJ whole genome shotgun (WGS) entry which is preliminary data.</text>
</comment>
<accession>A0A2T1KAI2</accession>
<feature type="transmembrane region" description="Helical" evidence="7">
    <location>
        <begin position="138"/>
        <end position="158"/>
    </location>
</feature>
<dbReference type="RefSeq" id="WP_106762377.1">
    <property type="nucleotide sequence ID" value="NZ_PXNP01000076.1"/>
</dbReference>
<keyword evidence="4 7" id="KW-1133">Transmembrane helix</keyword>
<feature type="transmembrane region" description="Helical" evidence="7">
    <location>
        <begin position="256"/>
        <end position="274"/>
    </location>
</feature>